<protein>
    <submittedName>
        <fullName evidence="1">Uncharacterized protein</fullName>
    </submittedName>
</protein>
<comment type="caution">
    <text evidence="1">The sequence shown here is derived from an EMBL/GenBank/DDBJ whole genome shotgun (WGS) entry which is preliminary data.</text>
</comment>
<accession>A0A370UBF1</accession>
<dbReference type="RefSeq" id="WP_115467062.1">
    <property type="nucleotide sequence ID" value="NZ_QKRA01000002.1"/>
</dbReference>
<evidence type="ECO:0000313" key="2">
    <source>
        <dbReference type="Proteomes" id="UP000254326"/>
    </source>
</evidence>
<sequence length="72" mass="8009">MVLFFPSQQALDCVSDRGHILGKIEFDGAQDSYRFVPDQEACELTEAEKVSIARRVASLMASQSTIPMQDDD</sequence>
<reference evidence="1 2" key="1">
    <citation type="submission" date="2018-06" db="EMBL/GenBank/DDBJ databases">
        <title>Marinomonas sp. YLB-05 draft genome sequence.</title>
        <authorList>
            <person name="Yu L."/>
            <person name="Tang X."/>
        </authorList>
    </citation>
    <scope>NUCLEOTIDE SEQUENCE [LARGE SCALE GENOMIC DNA]</scope>
    <source>
        <strain evidence="1 2">YLB-05</strain>
    </source>
</reference>
<evidence type="ECO:0000313" key="1">
    <source>
        <dbReference type="EMBL" id="RDL45025.1"/>
    </source>
</evidence>
<dbReference type="Proteomes" id="UP000254326">
    <property type="component" value="Unassembled WGS sequence"/>
</dbReference>
<gene>
    <name evidence="1" type="ORF">DN730_05250</name>
</gene>
<dbReference type="AlphaFoldDB" id="A0A370UBF1"/>
<keyword evidence="2" id="KW-1185">Reference proteome</keyword>
<name>A0A370UBF1_9GAMM</name>
<organism evidence="1 2">
    <name type="scientific">Marinomonas piezotolerans</name>
    <dbReference type="NCBI Taxonomy" id="2213058"/>
    <lineage>
        <taxon>Bacteria</taxon>
        <taxon>Pseudomonadati</taxon>
        <taxon>Pseudomonadota</taxon>
        <taxon>Gammaproteobacteria</taxon>
        <taxon>Oceanospirillales</taxon>
        <taxon>Oceanospirillaceae</taxon>
        <taxon>Marinomonas</taxon>
    </lineage>
</organism>
<proteinExistence type="predicted"/>
<dbReference type="OrthoDB" id="6106530at2"/>
<dbReference type="EMBL" id="QKRA01000002">
    <property type="protein sequence ID" value="RDL45025.1"/>
    <property type="molecule type" value="Genomic_DNA"/>
</dbReference>